<organism evidence="1">
    <name type="scientific">mine drainage metagenome</name>
    <dbReference type="NCBI Taxonomy" id="410659"/>
    <lineage>
        <taxon>unclassified sequences</taxon>
        <taxon>metagenomes</taxon>
        <taxon>ecological metagenomes</taxon>
    </lineage>
</organism>
<proteinExistence type="predicted"/>
<evidence type="ECO:0000313" key="1">
    <source>
        <dbReference type="EMBL" id="OIQ69507.1"/>
    </source>
</evidence>
<reference evidence="1" key="1">
    <citation type="submission" date="2016-10" db="EMBL/GenBank/DDBJ databases">
        <title>Sequence of Gallionella enrichment culture.</title>
        <authorList>
            <person name="Poehlein A."/>
            <person name="Muehling M."/>
            <person name="Daniel R."/>
        </authorList>
    </citation>
    <scope>NUCLEOTIDE SEQUENCE</scope>
</reference>
<accession>A0A1J5PW25</accession>
<gene>
    <name evidence="1" type="ORF">GALL_488940</name>
</gene>
<sequence>MVLMAVTCSRNWATAVLLPLTARPTLRIAVSTAVIDWPISPAAPLRVLTTSLSRSLTDSTSCRCETSRQLAWKAMIWPAGSRTATNSRAKVTRPTAMS</sequence>
<dbReference type="EMBL" id="MLJW01004686">
    <property type="protein sequence ID" value="OIQ69507.1"/>
    <property type="molecule type" value="Genomic_DNA"/>
</dbReference>
<comment type="caution">
    <text evidence="1">The sequence shown here is derived from an EMBL/GenBank/DDBJ whole genome shotgun (WGS) entry which is preliminary data.</text>
</comment>
<dbReference type="AlphaFoldDB" id="A0A1J5PW25"/>
<name>A0A1J5PW25_9ZZZZ</name>
<protein>
    <submittedName>
        <fullName evidence="1">Uncharacterized protein</fullName>
    </submittedName>
</protein>